<keyword evidence="2" id="KW-1185">Reference proteome</keyword>
<dbReference type="AlphaFoldDB" id="A0A7C9UU07"/>
<dbReference type="RefSeq" id="WP_163677262.1">
    <property type="nucleotide sequence ID" value="NZ_JAAIYP010000034.1"/>
</dbReference>
<organism evidence="1 2">
    <name type="scientific">Magnetospirillum aberrantis SpK</name>
    <dbReference type="NCBI Taxonomy" id="908842"/>
    <lineage>
        <taxon>Bacteria</taxon>
        <taxon>Pseudomonadati</taxon>
        <taxon>Pseudomonadota</taxon>
        <taxon>Alphaproteobacteria</taxon>
        <taxon>Rhodospirillales</taxon>
        <taxon>Rhodospirillaceae</taxon>
        <taxon>Magnetospirillum</taxon>
    </lineage>
</organism>
<dbReference type="Proteomes" id="UP000480684">
    <property type="component" value="Unassembled WGS sequence"/>
</dbReference>
<sequence>MHVQSLTTARTLLARGKLEVFSFDVFDTVLLRRCTSPEAVFERAFQLAPIPAGRQTAVESFVQNRKLAETKARKAAVASGKSPEIHIADIYRHFPTTVFGLKRDAWTDLVEAEFQAECELCFANPDIVALIADTRAKGIRTGFLSDTYWNSERLAHLLHICAPSLEWDFLYASCDHRSGKNEQLFPQLLADRHVDAKHVAHMGDNPRSDVRSAKRHGIQAVAYPQASAQLAGIFEREGAVFPLVCGHNTASKRLDRGLRTLRRRVAAWAPEDTPAFTYGTQVLGPVMAAFDHFVARRVEELKQGDRKTAMIFLARDGLLPFQIWQANRDDGASYCEINRRIALIAGSRDTQPLAKLFRQVPLVNRMVTKSFFKTEPIRVANFMEKLEGQSISGKDFADALPSLLTDSDITGIAGELRAGIMAHLRAVVPDFDRCTDLILVDLGYGGSVQKGLRAILDLEGLSPRLHGLYLITEDFSLHELDERDTAEGLLADWVMSPHVKRALLNNISIVEQMCSAPEGSVSQYARDGSVQRENDPRPQAQLALCADIRRGAAHYIQAVKPLMDGGYPDPLATEEDCASWAGTILARALLLPTDAELALLGTLKHDMNLGSQALAPMVSVSSAHSFVAAQSLPMAFSLKGPQMWPAASMAALSPLHGYLYAFNGMGLLSTDVVGELPCGEAEVTLLSDRQAYPLKVTCLRDGFGHFRLRVPVLKNSNFTAIAIPAETLPAEGRIRSLSLQQGNGALEATPENDIVELPFDKITGLDMLFADGVYRAEPQGMLLLQFPPLAKRIGLVTLTIAPPEGSRILAF</sequence>
<gene>
    <name evidence="1" type="ORF">G4223_07570</name>
</gene>
<comment type="caution">
    <text evidence="1">The sequence shown here is derived from an EMBL/GenBank/DDBJ whole genome shotgun (WGS) entry which is preliminary data.</text>
</comment>
<evidence type="ECO:0008006" key="3">
    <source>
        <dbReference type="Google" id="ProtNLM"/>
    </source>
</evidence>
<dbReference type="EMBL" id="JAAIYP010000034">
    <property type="protein sequence ID" value="NFV79966.1"/>
    <property type="molecule type" value="Genomic_DNA"/>
</dbReference>
<dbReference type="Gene3D" id="1.10.150.400">
    <property type="match status" value="1"/>
</dbReference>
<dbReference type="Gene3D" id="3.40.50.1000">
    <property type="entry name" value="HAD superfamily/HAD-like"/>
    <property type="match status" value="1"/>
</dbReference>
<name>A0A7C9UU07_9PROT</name>
<dbReference type="InterPro" id="IPR036412">
    <property type="entry name" value="HAD-like_sf"/>
</dbReference>
<evidence type="ECO:0000313" key="2">
    <source>
        <dbReference type="Proteomes" id="UP000480684"/>
    </source>
</evidence>
<reference evidence="1 2" key="1">
    <citation type="submission" date="2020-02" db="EMBL/GenBank/DDBJ databases">
        <authorList>
            <person name="Dziuba M."/>
            <person name="Kuznetsov B."/>
            <person name="Mardanov A."/>
            <person name="Ravin N."/>
            <person name="Grouzdev D."/>
        </authorList>
    </citation>
    <scope>NUCLEOTIDE SEQUENCE [LARGE SCALE GENOMIC DNA]</scope>
    <source>
        <strain evidence="1 2">SpK</strain>
    </source>
</reference>
<dbReference type="SUPFAM" id="SSF56784">
    <property type="entry name" value="HAD-like"/>
    <property type="match status" value="1"/>
</dbReference>
<protein>
    <recommendedName>
        <fullName evidence="3">HAD family hydrolase</fullName>
    </recommendedName>
</protein>
<evidence type="ECO:0000313" key="1">
    <source>
        <dbReference type="EMBL" id="NFV79966.1"/>
    </source>
</evidence>
<accession>A0A7C9UU07</accession>
<dbReference type="Pfam" id="PF00702">
    <property type="entry name" value="Hydrolase"/>
    <property type="match status" value="1"/>
</dbReference>
<dbReference type="InterPro" id="IPR023214">
    <property type="entry name" value="HAD_sf"/>
</dbReference>
<dbReference type="CDD" id="cd01427">
    <property type="entry name" value="HAD_like"/>
    <property type="match status" value="1"/>
</dbReference>
<proteinExistence type="predicted"/>